<feature type="compositionally biased region" description="Polar residues" evidence="1">
    <location>
        <begin position="1"/>
        <end position="18"/>
    </location>
</feature>
<evidence type="ECO:0000313" key="3">
    <source>
        <dbReference type="Proteomes" id="UP000824469"/>
    </source>
</evidence>
<sequence length="172" mass="18434">LVGASSRSVENTKQTNILGNDKGKETSSSRPFEHQPGEAIFSAFKYNILEAMYNKKHPGNEEVLNNIIFSSPDLEISQDFAGYLENNSVIGSANAGASAIQPITTAPKDCLASRETPPDTSDQNHSTYGDGPVSENVKEPSSDQPIVAVQTDPSRKSSLGSVNRTSMFRGVT</sequence>
<dbReference type="Proteomes" id="UP000824469">
    <property type="component" value="Unassembled WGS sequence"/>
</dbReference>
<proteinExistence type="predicted"/>
<protein>
    <submittedName>
        <fullName evidence="2">Uncharacterized protein</fullName>
    </submittedName>
</protein>
<feature type="compositionally biased region" description="Basic and acidic residues" evidence="1">
    <location>
        <begin position="21"/>
        <end position="35"/>
    </location>
</feature>
<evidence type="ECO:0000256" key="1">
    <source>
        <dbReference type="SAM" id="MobiDB-lite"/>
    </source>
</evidence>
<dbReference type="EMBL" id="JAHRHJ020000011">
    <property type="protein sequence ID" value="KAH9295827.1"/>
    <property type="molecule type" value="Genomic_DNA"/>
</dbReference>
<evidence type="ECO:0000313" key="2">
    <source>
        <dbReference type="EMBL" id="KAH9295827.1"/>
    </source>
</evidence>
<feature type="region of interest" description="Disordered" evidence="1">
    <location>
        <begin position="1"/>
        <end position="35"/>
    </location>
</feature>
<accession>A0AA38FBU5</accession>
<keyword evidence="3" id="KW-1185">Reference proteome</keyword>
<feature type="non-terminal residue" evidence="2">
    <location>
        <position position="172"/>
    </location>
</feature>
<comment type="caution">
    <text evidence="2">The sequence shown here is derived from an EMBL/GenBank/DDBJ whole genome shotgun (WGS) entry which is preliminary data.</text>
</comment>
<organism evidence="2 3">
    <name type="scientific">Taxus chinensis</name>
    <name type="common">Chinese yew</name>
    <name type="synonym">Taxus wallichiana var. chinensis</name>
    <dbReference type="NCBI Taxonomy" id="29808"/>
    <lineage>
        <taxon>Eukaryota</taxon>
        <taxon>Viridiplantae</taxon>
        <taxon>Streptophyta</taxon>
        <taxon>Embryophyta</taxon>
        <taxon>Tracheophyta</taxon>
        <taxon>Spermatophyta</taxon>
        <taxon>Pinopsida</taxon>
        <taxon>Pinidae</taxon>
        <taxon>Conifers II</taxon>
        <taxon>Cupressales</taxon>
        <taxon>Taxaceae</taxon>
        <taxon>Taxus</taxon>
    </lineage>
</organism>
<gene>
    <name evidence="2" type="ORF">KI387_039415</name>
</gene>
<dbReference type="AlphaFoldDB" id="A0AA38FBU5"/>
<feature type="region of interest" description="Disordered" evidence="1">
    <location>
        <begin position="109"/>
        <end position="172"/>
    </location>
</feature>
<feature type="compositionally biased region" description="Polar residues" evidence="1">
    <location>
        <begin position="156"/>
        <end position="166"/>
    </location>
</feature>
<feature type="compositionally biased region" description="Polar residues" evidence="1">
    <location>
        <begin position="118"/>
        <end position="127"/>
    </location>
</feature>
<reference evidence="2 3" key="1">
    <citation type="journal article" date="2021" name="Nat. Plants">
        <title>The Taxus genome provides insights into paclitaxel biosynthesis.</title>
        <authorList>
            <person name="Xiong X."/>
            <person name="Gou J."/>
            <person name="Liao Q."/>
            <person name="Li Y."/>
            <person name="Zhou Q."/>
            <person name="Bi G."/>
            <person name="Li C."/>
            <person name="Du R."/>
            <person name="Wang X."/>
            <person name="Sun T."/>
            <person name="Guo L."/>
            <person name="Liang H."/>
            <person name="Lu P."/>
            <person name="Wu Y."/>
            <person name="Zhang Z."/>
            <person name="Ro D.K."/>
            <person name="Shang Y."/>
            <person name="Huang S."/>
            <person name="Yan J."/>
        </authorList>
    </citation>
    <scope>NUCLEOTIDE SEQUENCE [LARGE SCALE GENOMIC DNA]</scope>
    <source>
        <strain evidence="2">Ta-2019</strain>
    </source>
</reference>
<feature type="non-terminal residue" evidence="2">
    <location>
        <position position="1"/>
    </location>
</feature>
<name>A0AA38FBU5_TAXCH</name>